<evidence type="ECO:0000313" key="2">
    <source>
        <dbReference type="Proteomes" id="UP000182888"/>
    </source>
</evidence>
<name>A0A0K2W1P0_MESPL</name>
<gene>
    <name evidence="1" type="ORF">MPL1032_250007</name>
</gene>
<reference evidence="2" key="1">
    <citation type="submission" date="2014-08" db="EMBL/GenBank/DDBJ databases">
        <authorList>
            <person name="Edwards T."/>
        </authorList>
    </citation>
    <scope>NUCLEOTIDE SEQUENCE [LARGE SCALE GENOMIC DNA]</scope>
</reference>
<evidence type="ECO:0000313" key="1">
    <source>
        <dbReference type="EMBL" id="CDX59012.1"/>
    </source>
</evidence>
<sequence>MAKITKLLDIVGRLSDFDEEDTIYAAEPWTEDSAAMVAPEPDEGLVPAKAAKAGLKYFIEVFIAIEFTEAWVASQEEKAQPIGHLPTANRIRHQ</sequence>
<protein>
    <submittedName>
        <fullName evidence="1">Uncharacterized protein</fullName>
    </submittedName>
</protein>
<dbReference type="EMBL" id="CCND01000018">
    <property type="protein sequence ID" value="CDX59012.1"/>
    <property type="molecule type" value="Genomic_DNA"/>
</dbReference>
<accession>A0A0K2W1P0</accession>
<dbReference type="AlphaFoldDB" id="A0A0K2W1P0"/>
<proteinExistence type="predicted"/>
<dbReference type="Proteomes" id="UP000182888">
    <property type="component" value="Unassembled WGS sequence"/>
</dbReference>
<organism evidence="1 2">
    <name type="scientific">Mesorhizobium plurifarium</name>
    <dbReference type="NCBI Taxonomy" id="69974"/>
    <lineage>
        <taxon>Bacteria</taxon>
        <taxon>Pseudomonadati</taxon>
        <taxon>Pseudomonadota</taxon>
        <taxon>Alphaproteobacteria</taxon>
        <taxon>Hyphomicrobiales</taxon>
        <taxon>Phyllobacteriaceae</taxon>
        <taxon>Mesorhizobium</taxon>
    </lineage>
</organism>